<dbReference type="PROSITE" id="PS51740">
    <property type="entry name" value="SPOVT_ABRB"/>
    <property type="match status" value="1"/>
</dbReference>
<evidence type="ECO:0000313" key="3">
    <source>
        <dbReference type="EMBL" id="MBZ0160792.1"/>
    </source>
</evidence>
<evidence type="ECO:0000259" key="2">
    <source>
        <dbReference type="PROSITE" id="PS51740"/>
    </source>
</evidence>
<dbReference type="Gene3D" id="2.10.260.10">
    <property type="match status" value="1"/>
</dbReference>
<sequence>MPITHLSEKGQVLIPKALRRKFGLKPGAKIQLAEEAGRLILSPVPPDPIAAATGFLEGTFSLTADLRRDHQEEIRRERKVRTR</sequence>
<accession>A0AAJ1AK19</accession>
<dbReference type="AlphaFoldDB" id="A0AAJ1AK19"/>
<dbReference type="Pfam" id="PF04014">
    <property type="entry name" value="MazE_antitoxin"/>
    <property type="match status" value="1"/>
</dbReference>
<dbReference type="SMART" id="SM00966">
    <property type="entry name" value="SpoVT_AbrB"/>
    <property type="match status" value="1"/>
</dbReference>
<organism evidence="3 4">
    <name type="scientific">Candidatus Methylomirabilis tolerans</name>
    <dbReference type="NCBI Taxonomy" id="3123416"/>
    <lineage>
        <taxon>Bacteria</taxon>
        <taxon>Candidatus Methylomirabilota</taxon>
        <taxon>Candidatus Methylomirabilia</taxon>
        <taxon>Candidatus Methylomirabilales</taxon>
        <taxon>Candidatus Methylomirabilaceae</taxon>
        <taxon>Candidatus Methylomirabilis</taxon>
    </lineage>
</organism>
<name>A0AAJ1AK19_9BACT</name>
<dbReference type="InterPro" id="IPR037914">
    <property type="entry name" value="SpoVT-AbrB_sf"/>
</dbReference>
<evidence type="ECO:0000313" key="4">
    <source>
        <dbReference type="Proteomes" id="UP001197609"/>
    </source>
</evidence>
<feature type="domain" description="SpoVT-AbrB" evidence="2">
    <location>
        <begin position="1"/>
        <end position="46"/>
    </location>
</feature>
<keyword evidence="1 3" id="KW-0238">DNA-binding</keyword>
<dbReference type="GO" id="GO:0003677">
    <property type="term" value="F:DNA binding"/>
    <property type="evidence" value="ECO:0007669"/>
    <property type="project" value="UniProtKB-UniRule"/>
</dbReference>
<dbReference type="EMBL" id="JAIOIU010000148">
    <property type="protein sequence ID" value="MBZ0160792.1"/>
    <property type="molecule type" value="Genomic_DNA"/>
</dbReference>
<dbReference type="NCBIfam" id="TIGR01439">
    <property type="entry name" value="lp_hng_hel_AbrB"/>
    <property type="match status" value="1"/>
</dbReference>
<gene>
    <name evidence="3" type="ORF">K8G79_11765</name>
</gene>
<dbReference type="InterPro" id="IPR007159">
    <property type="entry name" value="SpoVT-AbrB_dom"/>
</dbReference>
<evidence type="ECO:0000256" key="1">
    <source>
        <dbReference type="PROSITE-ProRule" id="PRU01076"/>
    </source>
</evidence>
<protein>
    <submittedName>
        <fullName evidence="3">AbrB/MazE/SpoVT family DNA-binding domain-containing protein</fullName>
    </submittedName>
</protein>
<dbReference type="Proteomes" id="UP001197609">
    <property type="component" value="Unassembled WGS sequence"/>
</dbReference>
<dbReference type="SUPFAM" id="SSF89447">
    <property type="entry name" value="AbrB/MazE/MraZ-like"/>
    <property type="match status" value="1"/>
</dbReference>
<comment type="caution">
    <text evidence="3">The sequence shown here is derived from an EMBL/GenBank/DDBJ whole genome shotgun (WGS) entry which is preliminary data.</text>
</comment>
<reference evidence="3 4" key="1">
    <citation type="journal article" date="2021" name="bioRxiv">
        <title>Unraveling nitrogen, sulfur and carbon metabolic pathways and microbial community transcriptional responses to substrate deprivation and toxicity stresses in a bioreactor mimicking anoxic brackish coastal sediment conditions.</title>
        <authorList>
            <person name="Martins P.D."/>
            <person name="Echeveste M.J."/>
            <person name="Arshad A."/>
            <person name="Kurth J."/>
            <person name="Ouboter H."/>
            <person name="Jetten M.S.M."/>
            <person name="Welte C.U."/>
        </authorList>
    </citation>
    <scope>NUCLEOTIDE SEQUENCE [LARGE SCALE GENOMIC DNA]</scope>
    <source>
        <strain evidence="3">MAG_38</strain>
    </source>
</reference>
<proteinExistence type="predicted"/>